<reference evidence="2" key="1">
    <citation type="journal article" date="2021" name="Nat. Commun.">
        <title>Genetic determinants of endophytism in the Arabidopsis root mycobiome.</title>
        <authorList>
            <person name="Mesny F."/>
            <person name="Miyauchi S."/>
            <person name="Thiergart T."/>
            <person name="Pickel B."/>
            <person name="Atanasova L."/>
            <person name="Karlsson M."/>
            <person name="Huettel B."/>
            <person name="Barry K.W."/>
            <person name="Haridas S."/>
            <person name="Chen C."/>
            <person name="Bauer D."/>
            <person name="Andreopoulos W."/>
            <person name="Pangilinan J."/>
            <person name="LaButti K."/>
            <person name="Riley R."/>
            <person name="Lipzen A."/>
            <person name="Clum A."/>
            <person name="Drula E."/>
            <person name="Henrissat B."/>
            <person name="Kohler A."/>
            <person name="Grigoriev I.V."/>
            <person name="Martin F.M."/>
            <person name="Hacquard S."/>
        </authorList>
    </citation>
    <scope>NUCLEOTIDE SEQUENCE</scope>
    <source>
        <strain evidence="2">MPI-CAGE-CH-0230</strain>
    </source>
</reference>
<feature type="compositionally biased region" description="Low complexity" evidence="1">
    <location>
        <begin position="1"/>
        <end position="40"/>
    </location>
</feature>
<accession>A0A9P9BWA6</accession>
<dbReference type="Pfam" id="PF11326">
    <property type="entry name" value="PANTS-like"/>
    <property type="match status" value="1"/>
</dbReference>
<dbReference type="GeneID" id="70181821"/>
<feature type="compositionally biased region" description="Low complexity" evidence="1">
    <location>
        <begin position="72"/>
        <end position="100"/>
    </location>
</feature>
<feature type="compositionally biased region" description="Polar residues" evidence="1">
    <location>
        <begin position="58"/>
        <end position="71"/>
    </location>
</feature>
<dbReference type="RefSeq" id="XP_046018465.1">
    <property type="nucleotide sequence ID" value="XM_046152275.1"/>
</dbReference>
<keyword evidence="3" id="KW-1185">Reference proteome</keyword>
<evidence type="ECO:0000313" key="3">
    <source>
        <dbReference type="Proteomes" id="UP000756346"/>
    </source>
</evidence>
<comment type="caution">
    <text evidence="2">The sequence shown here is derived from an EMBL/GenBank/DDBJ whole genome shotgun (WGS) entry which is preliminary data.</text>
</comment>
<dbReference type="AlphaFoldDB" id="A0A9P9BWA6"/>
<dbReference type="Proteomes" id="UP000756346">
    <property type="component" value="Unassembled WGS sequence"/>
</dbReference>
<dbReference type="PANTHER" id="PTHR28052">
    <property type="entry name" value="UPF0545 PROTEIN C22ORF39"/>
    <property type="match status" value="1"/>
</dbReference>
<name>A0A9P9BWA6_9PEZI</name>
<dbReference type="PANTHER" id="PTHR28052:SF1">
    <property type="entry name" value="UPF0545 PROTEIN C22ORF39"/>
    <property type="match status" value="1"/>
</dbReference>
<dbReference type="OrthoDB" id="2017405at2759"/>
<evidence type="ECO:0000256" key="1">
    <source>
        <dbReference type="SAM" id="MobiDB-lite"/>
    </source>
</evidence>
<feature type="region of interest" description="Disordered" evidence="1">
    <location>
        <begin position="58"/>
        <end position="156"/>
    </location>
</feature>
<feature type="compositionally biased region" description="Low complexity" evidence="1">
    <location>
        <begin position="112"/>
        <end position="149"/>
    </location>
</feature>
<organism evidence="2 3">
    <name type="scientific">Microdochium trichocladiopsis</name>
    <dbReference type="NCBI Taxonomy" id="1682393"/>
    <lineage>
        <taxon>Eukaryota</taxon>
        <taxon>Fungi</taxon>
        <taxon>Dikarya</taxon>
        <taxon>Ascomycota</taxon>
        <taxon>Pezizomycotina</taxon>
        <taxon>Sordariomycetes</taxon>
        <taxon>Xylariomycetidae</taxon>
        <taxon>Xylariales</taxon>
        <taxon>Microdochiaceae</taxon>
        <taxon>Microdochium</taxon>
    </lineage>
</organism>
<feature type="region of interest" description="Disordered" evidence="1">
    <location>
        <begin position="1"/>
        <end position="43"/>
    </location>
</feature>
<feature type="region of interest" description="Disordered" evidence="1">
    <location>
        <begin position="283"/>
        <end position="302"/>
    </location>
</feature>
<proteinExistence type="predicted"/>
<evidence type="ECO:0000313" key="2">
    <source>
        <dbReference type="EMBL" id="KAH7040410.1"/>
    </source>
</evidence>
<protein>
    <recommendedName>
        <fullName evidence="4">Early meiotic induction protein 1</fullName>
    </recommendedName>
</protein>
<dbReference type="EMBL" id="JAGTJQ010000001">
    <property type="protein sequence ID" value="KAH7040410.1"/>
    <property type="molecule type" value="Genomic_DNA"/>
</dbReference>
<dbReference type="InterPro" id="IPR021475">
    <property type="entry name" value="Pants/Emi1-like"/>
</dbReference>
<gene>
    <name evidence="2" type="ORF">B0I36DRAFT_310620</name>
</gene>
<sequence>MGWLWSSGASPATPSPAGAAANTLKANAPAAPTSAPAATSQNDSADLEIARFLSQIQADFGSNSDRSSAQRPSTTTTTGDTSSSTSPPASAAPSSKSSSSWNFWGGSAAKTSSQPEPQLSSSSSMAAPQSTQPSTTRQQSQAQQQQQQPDCLDPVSESLLPTTMSCRQAFDTAFHCNSLGGQWTSVYRAGTVRSCSEHWDNFWFCMRTRAYSGEMKEEAIRDYYRQRELAKYHGPGKPNSTDVWEARTEKVEPGTAFQKRYVQPDISDEEWWQMEIEHRRKVQEELQRKDAASASHGAVTAP</sequence>
<evidence type="ECO:0008006" key="4">
    <source>
        <dbReference type="Google" id="ProtNLM"/>
    </source>
</evidence>